<evidence type="ECO:0000313" key="2">
    <source>
        <dbReference type="EMBL" id="QIA88685.1"/>
    </source>
</evidence>
<dbReference type="RefSeq" id="WP_163589042.1">
    <property type="nucleotide sequence ID" value="NZ_CP040856.1"/>
</dbReference>
<sequence>MNIKVSNTSSLLINEPPLQVLPSLAVALKNINEAVMLQQVQYWLSRSNNEFEGRKWIYNTIDEWQNQFPWLTERAVRDRFNSLIEKGIILTANFNKAKFDRTKWYSIDYDKLNSLFSNENTAKKPTTMHSEETSRSRRKKVPNPSGRNLQMQAEESSDLDSEVSSGPIPRDYQDNSIDYTETTIIESQIEIDFKNLWNLYPKKVGESEAFEFYKNWILDNPSEHTYLLMRSKLECYLKYLKINNISFRYILNGNNWFAGRFNDELDLSEKRSSSPNQSHKKIRKVMDWDKYAKEYALKHKDTGSFEKERRKKWKQTIREFSDNNDTNADSKENTDNSTESARSNLDSTSKENSDFTMNAEETKQLYHDLGIDDLLE</sequence>
<geneLocation type="plasmid" evidence="2 3">
    <name>unnamed2</name>
</geneLocation>
<dbReference type="Proteomes" id="UP000464749">
    <property type="component" value="Plasmid unnamed2"/>
</dbReference>
<reference evidence="2 3" key="1">
    <citation type="submission" date="2019-06" db="EMBL/GenBank/DDBJ databases">
        <title>Whole genome sequencing of Lactobacillus johnsonii strain G2A.</title>
        <authorList>
            <person name="Conlan S."/>
            <person name="Thomas P.J."/>
            <person name="Mullikin J."/>
            <person name="Singer J."/>
            <person name="Weaver C."/>
            <person name="Segre J.A."/>
        </authorList>
    </citation>
    <scope>NUCLEOTIDE SEQUENCE [LARGE SCALE GENOMIC DNA]</scope>
    <source>
        <strain evidence="2 3">G2A</strain>
        <plasmid evidence="2 3">unnamed2</plasmid>
    </source>
</reference>
<evidence type="ECO:0000313" key="3">
    <source>
        <dbReference type="Proteomes" id="UP000464749"/>
    </source>
</evidence>
<evidence type="ECO:0000256" key="1">
    <source>
        <dbReference type="SAM" id="MobiDB-lite"/>
    </source>
</evidence>
<keyword evidence="2" id="KW-0614">Plasmid</keyword>
<proteinExistence type="predicted"/>
<dbReference type="EMBL" id="CP040856">
    <property type="protein sequence ID" value="QIA88685.1"/>
    <property type="molecule type" value="Genomic_DNA"/>
</dbReference>
<protein>
    <submittedName>
        <fullName evidence="2">Uncharacterized protein</fullName>
    </submittedName>
</protein>
<gene>
    <name evidence="2" type="ORF">FEE39_10610</name>
</gene>
<feature type="compositionally biased region" description="Polar residues" evidence="1">
    <location>
        <begin position="335"/>
        <end position="347"/>
    </location>
</feature>
<dbReference type="AlphaFoldDB" id="A0A9X7XV76"/>
<feature type="region of interest" description="Disordered" evidence="1">
    <location>
        <begin position="317"/>
        <end position="357"/>
    </location>
</feature>
<organism evidence="2 3">
    <name type="scientific">Lactobacillus johnsonii</name>
    <dbReference type="NCBI Taxonomy" id="33959"/>
    <lineage>
        <taxon>Bacteria</taxon>
        <taxon>Bacillati</taxon>
        <taxon>Bacillota</taxon>
        <taxon>Bacilli</taxon>
        <taxon>Lactobacillales</taxon>
        <taxon>Lactobacillaceae</taxon>
        <taxon>Lactobacillus</taxon>
    </lineage>
</organism>
<name>A0A9X7XV76_LACJH</name>
<accession>A0A9X7XV76</accession>
<feature type="region of interest" description="Disordered" evidence="1">
    <location>
        <begin position="120"/>
        <end position="174"/>
    </location>
</feature>